<feature type="transmembrane region" description="Helical" evidence="1">
    <location>
        <begin position="34"/>
        <end position="55"/>
    </location>
</feature>
<name>A0A2H0ZVB1_CANAR</name>
<keyword evidence="1" id="KW-1133">Transmembrane helix</keyword>
<reference evidence="2 4" key="3">
    <citation type="journal article" date="2018" name="Nat. Commun.">
        <title>Genomic insights into multidrug-resistance, mating and virulence in Candida auris and related emerging species.</title>
        <authorList>
            <person name="Munoz J.F."/>
            <person name="Gade L."/>
            <person name="Chow N.A."/>
            <person name="Loparev V.N."/>
            <person name="Juieng P."/>
            <person name="Berkow E.L."/>
            <person name="Farrer R.A."/>
            <person name="Litvintseva A.P."/>
            <person name="Cuomo C.A."/>
        </authorList>
    </citation>
    <scope>GENOME REANNOTATION</scope>
    <source>
        <strain evidence="2 4">B8441</strain>
    </source>
</reference>
<dbReference type="EMBL" id="PEKT03000007">
    <property type="protein sequence ID" value="KAK8438301.1"/>
    <property type="molecule type" value="Genomic_DNA"/>
</dbReference>
<keyword evidence="4" id="KW-1185">Reference proteome</keyword>
<evidence type="ECO:0000256" key="1">
    <source>
        <dbReference type="SAM" id="Phobius"/>
    </source>
</evidence>
<dbReference type="EMBL" id="PEKT02000006">
    <property type="protein sequence ID" value="PIS54596.1"/>
    <property type="molecule type" value="Genomic_DNA"/>
</dbReference>
<reference evidence="3" key="2">
    <citation type="submission" date="2017-11" db="EMBL/GenBank/DDBJ databases">
        <title>Candida auris genome assembly and annotation.</title>
        <authorList>
            <person name="Munoz J.F."/>
            <person name="Gade L.G."/>
            <person name="Chow N.A."/>
            <person name="Litvintseva A.P."/>
            <person name="Loparev V.N."/>
            <person name="Cuomo C.A."/>
        </authorList>
    </citation>
    <scope>NUCLEOTIDE SEQUENCE</scope>
    <source>
        <strain evidence="3">B8441</strain>
    </source>
</reference>
<evidence type="ECO:0000313" key="3">
    <source>
        <dbReference type="EMBL" id="PIS54596.1"/>
    </source>
</evidence>
<proteinExistence type="predicted"/>
<evidence type="ECO:0000313" key="4">
    <source>
        <dbReference type="Proteomes" id="UP000230249"/>
    </source>
</evidence>
<comment type="caution">
    <text evidence="3">The sequence shown here is derived from an EMBL/GenBank/DDBJ whole genome shotgun (WGS) entry which is preliminary data.</text>
</comment>
<feature type="transmembrane region" description="Helical" evidence="1">
    <location>
        <begin position="67"/>
        <end position="89"/>
    </location>
</feature>
<dbReference type="Proteomes" id="UP000230249">
    <property type="component" value="Unassembled WGS sequence"/>
</dbReference>
<dbReference type="OMA" id="NLLFRAY"/>
<reference evidence="2" key="4">
    <citation type="submission" date="2024-03" db="EMBL/GenBank/DDBJ databases">
        <title>Improved genome assembly of Candida auris strain B8441 and annotation of B11205.</title>
        <authorList>
            <person name="Cauldron N.C."/>
            <person name="Shea T."/>
            <person name="Cuomo C.A."/>
        </authorList>
    </citation>
    <scope>NUCLEOTIDE SEQUENCE</scope>
    <source>
        <strain evidence="2">B8441</strain>
    </source>
</reference>
<organism evidence="3">
    <name type="scientific">Candidozyma auris</name>
    <name type="common">Yeast</name>
    <name type="synonym">Candida auris</name>
    <dbReference type="NCBI Taxonomy" id="498019"/>
    <lineage>
        <taxon>Eukaryota</taxon>
        <taxon>Fungi</taxon>
        <taxon>Dikarya</taxon>
        <taxon>Ascomycota</taxon>
        <taxon>Saccharomycotina</taxon>
        <taxon>Pichiomycetes</taxon>
        <taxon>Metschnikowiaceae</taxon>
        <taxon>Candidozyma</taxon>
    </lineage>
</organism>
<gene>
    <name evidence="3" type="ORF">B9J08_002372</name>
    <name evidence="2" type="ORF">B9J08_05382</name>
</gene>
<reference evidence="3 4" key="1">
    <citation type="journal article" date="2017" name="Clin. Infect. Dis.">
        <title>Simultaneous emergence of multidrug-resistant Candida auris on 3 continents confirmed by whole-genome sequencing and epidemiological analyses.</title>
        <authorList>
            <person name="Lockhart S.R."/>
            <person name="Etienne K.A."/>
            <person name="Vallabhaneni S."/>
            <person name="Farooqi J."/>
            <person name="Chowdhary A."/>
            <person name="Govender N.P."/>
            <person name="Colombo A.L."/>
            <person name="Calvo B."/>
            <person name="Cuomo C.A."/>
            <person name="Desjardins C.A."/>
            <person name="Berkow E.L."/>
            <person name="Castanheira M."/>
            <person name="Magobo R.E."/>
            <person name="Jabeen K."/>
            <person name="Asghar R.J."/>
            <person name="Meis J.F."/>
            <person name="Jackson B."/>
            <person name="Chiller T."/>
            <person name="Litvintseva A.P."/>
        </authorList>
    </citation>
    <scope>NUCLEOTIDE SEQUENCE [LARGE SCALE GENOMIC DNA]</scope>
    <source>
        <strain evidence="3 4">B8441</strain>
    </source>
</reference>
<dbReference type="OrthoDB" id="4020015at2759"/>
<protein>
    <submittedName>
        <fullName evidence="3">Uncharacterized protein</fullName>
    </submittedName>
</protein>
<dbReference type="AlphaFoldDB" id="A0A2H0ZVB1"/>
<keyword evidence="1" id="KW-0812">Transmembrane</keyword>
<dbReference type="VEuPathDB" id="FungiDB:CJJ09_005460"/>
<accession>A0A2H0ZVB1</accession>
<sequence length="111" mass="12810">MKVKVAKTNNLLFRAYNCYRNYTPIHVLTTNETIIFNTIVFSLVAALLYWTVYVVPALLINIGERMYYYLTGQTISISLVCSFAVRHILNTSKPPGLRSNSSQMSDYYRKK</sequence>
<dbReference type="VEuPathDB" id="FungiDB:CJI97_001917"/>
<keyword evidence="1" id="KW-0472">Membrane</keyword>
<evidence type="ECO:0000313" key="2">
    <source>
        <dbReference type="EMBL" id="KAK8438301.1"/>
    </source>
</evidence>
<dbReference type="VEuPathDB" id="FungiDB:CJJ07_004778"/>
<dbReference type="VEuPathDB" id="FungiDB:B9J08_002372"/>